<feature type="region of interest" description="Disordered" evidence="1">
    <location>
        <begin position="280"/>
        <end position="299"/>
    </location>
</feature>
<gene>
    <name evidence="4" type="primary">LOC108667624</name>
</gene>
<keyword evidence="2" id="KW-0732">Signal</keyword>
<feature type="region of interest" description="Disordered" evidence="1">
    <location>
        <begin position="395"/>
        <end position="438"/>
    </location>
</feature>
<organism evidence="3 4">
    <name type="scientific">Hyalella azteca</name>
    <name type="common">Amphipod</name>
    <dbReference type="NCBI Taxonomy" id="294128"/>
    <lineage>
        <taxon>Eukaryota</taxon>
        <taxon>Metazoa</taxon>
        <taxon>Ecdysozoa</taxon>
        <taxon>Arthropoda</taxon>
        <taxon>Crustacea</taxon>
        <taxon>Multicrustacea</taxon>
        <taxon>Malacostraca</taxon>
        <taxon>Eumalacostraca</taxon>
        <taxon>Peracarida</taxon>
        <taxon>Amphipoda</taxon>
        <taxon>Senticaudata</taxon>
        <taxon>Talitrida</taxon>
        <taxon>Talitroidea</taxon>
        <taxon>Hyalellidae</taxon>
        <taxon>Hyalella</taxon>
    </lineage>
</organism>
<dbReference type="Proteomes" id="UP000694843">
    <property type="component" value="Unplaced"/>
</dbReference>
<feature type="compositionally biased region" description="Polar residues" evidence="1">
    <location>
        <begin position="485"/>
        <end position="494"/>
    </location>
</feature>
<evidence type="ECO:0000256" key="1">
    <source>
        <dbReference type="SAM" id="MobiDB-lite"/>
    </source>
</evidence>
<feature type="compositionally biased region" description="Basic and acidic residues" evidence="1">
    <location>
        <begin position="402"/>
        <end position="413"/>
    </location>
</feature>
<evidence type="ECO:0000256" key="2">
    <source>
        <dbReference type="SAM" id="SignalP"/>
    </source>
</evidence>
<evidence type="ECO:0000313" key="4">
    <source>
        <dbReference type="RefSeq" id="XP_018010156.1"/>
    </source>
</evidence>
<reference evidence="4" key="1">
    <citation type="submission" date="2025-08" db="UniProtKB">
        <authorList>
            <consortium name="RefSeq"/>
        </authorList>
    </citation>
    <scope>IDENTIFICATION</scope>
    <source>
        <tissue evidence="4">Whole organism</tissue>
    </source>
</reference>
<evidence type="ECO:0000313" key="3">
    <source>
        <dbReference type="Proteomes" id="UP000694843"/>
    </source>
</evidence>
<feature type="compositionally biased region" description="Polar residues" evidence="1">
    <location>
        <begin position="414"/>
        <end position="438"/>
    </location>
</feature>
<dbReference type="AlphaFoldDB" id="A0A8B7N8I9"/>
<dbReference type="GeneID" id="108667624"/>
<name>A0A8B7N8I9_HYAAZ</name>
<feature type="compositionally biased region" description="Pro residues" evidence="1">
    <location>
        <begin position="471"/>
        <end position="480"/>
    </location>
</feature>
<proteinExistence type="predicted"/>
<feature type="region of interest" description="Disordered" evidence="1">
    <location>
        <begin position="452"/>
        <end position="494"/>
    </location>
</feature>
<dbReference type="KEGG" id="hazt:108667624"/>
<accession>A0A8B7N8I9</accession>
<keyword evidence="3" id="KW-1185">Reference proteome</keyword>
<dbReference type="RefSeq" id="XP_018010156.1">
    <property type="nucleotide sequence ID" value="XM_018154667.1"/>
</dbReference>
<sequence>MKLLPHSFVLWSMAALSVLLCHPGNTALASKVEDGENANITEEDINLESLFENILLEQYPDDYVVLTPVVNRHAEQTTSAPTTSAPNIEEPYFINELTMHEITNRSNQVSSDDYRDKEVSTTVFVKLTENVPPMELTESEIALTTGISTEATNNGETKIIKEQGEYTKKSTSPSEFQKPTTIAHSQIDIHPTSLVHPNFAIQVSENGSKTQVSVVKVNLVKPVFNTGTVNDGKIITSLPSLKMTSPLKIRDITASKTTSEPSTTKIVMNKESLGTTFNVRTHSSQLRKKQPSKSSQASVKWTNTVRFHPTQPYQQPQFVYTQPTPRRTKMSTSEYRIATRPKLSETSTTTKVPRPTQPQVPKLLVTEEDGFYTSTLRVGTNKRIRSNYHAKPYFELSKMKHTQAENDKPERSRPNTSTSDDLQTYEPTTQASISEGYNETTTEILLDFQTEMEQHHRIPAKNEVPSTPNLLPHPTPTPRPAPERGQNSIKSTTPSFIPSHHQLFHQSTKSAPKFVNNIFTGRLSYSHPTVMDNVKATEPTEFYHPTSRETFPQTPRTVTPKITKMKKGSHERLKNYATSYVIPNNTLRKFL</sequence>
<feature type="chain" id="PRO_5034412369" evidence="2">
    <location>
        <begin position="30"/>
        <end position="591"/>
    </location>
</feature>
<feature type="signal peptide" evidence="2">
    <location>
        <begin position="1"/>
        <end position="29"/>
    </location>
</feature>
<protein>
    <submittedName>
        <fullName evidence="4">Proteoglycan 4</fullName>
    </submittedName>
</protein>